<dbReference type="InterPro" id="IPR046367">
    <property type="entry name" value="GapR-like_DNA-bd"/>
</dbReference>
<gene>
    <name evidence="3" type="ORF">P0Y65_05650</name>
</gene>
<name>A0AAJ6B1V0_9HYPH</name>
<evidence type="ECO:0000259" key="2">
    <source>
        <dbReference type="Pfam" id="PF10073"/>
    </source>
</evidence>
<evidence type="ECO:0000313" key="3">
    <source>
        <dbReference type="EMBL" id="WEK05739.1"/>
    </source>
</evidence>
<sequence>MADDSVADDILRNGFDRWQRLEGEKQAISDDLKELFSELKNQGFDGKALRAAFRDVAKVDDADVQEHNAVVDLYVNSLLRGRGAKVGTVPATRSRAARETENEDRNDALAALRANPAMSIVDPTHLKNKSNLQNMQSAQTIPAAAEAQRSTPVDDVGSSGEAPIQSAPQAGSDLTQAPAYDQSQVATQFEANSPASNEAPMEVYGASVEGATAPLSESGDILPGGALPETLDGADQPPAEINQPETANDDRSCVSVLGGLAQSLQQQATREGEAARPLPPTVYAEPGVIVWETTPPEGVERGAISKAFGTMGQDLTVIADDLEKANAAPIVKKGKVILDGWARYMAVRNMTELDGSPVAYPVVQYDGSDILTDIIKLNVEGRILTDDQKRKIAANLARQEPSRKDDIYRAFELWMEPV</sequence>
<dbReference type="Pfam" id="PF10073">
    <property type="entry name" value="GapR_DNA-bd"/>
    <property type="match status" value="1"/>
</dbReference>
<feature type="region of interest" description="Disordered" evidence="1">
    <location>
        <begin position="214"/>
        <end position="251"/>
    </location>
</feature>
<proteinExistence type="predicted"/>
<feature type="compositionally biased region" description="Polar residues" evidence="1">
    <location>
        <begin position="166"/>
        <end position="175"/>
    </location>
</feature>
<dbReference type="Proteomes" id="UP001217476">
    <property type="component" value="Chromosome"/>
</dbReference>
<feature type="domain" description="GapR-like DNA-binding" evidence="2">
    <location>
        <begin position="8"/>
        <end position="78"/>
    </location>
</feature>
<accession>A0AAJ6B1V0</accession>
<dbReference type="GO" id="GO:0003677">
    <property type="term" value="F:DNA binding"/>
    <property type="evidence" value="ECO:0007669"/>
    <property type="project" value="InterPro"/>
</dbReference>
<reference evidence="3" key="1">
    <citation type="submission" date="2023-03" db="EMBL/GenBank/DDBJ databases">
        <title>Andean soil-derived lignocellulolytic bacterial consortium as a source of novel taxa and putative plastic-active enzymes.</title>
        <authorList>
            <person name="Diaz-Garcia L."/>
            <person name="Chuvochina M."/>
            <person name="Feuerriegel G."/>
            <person name="Bunk B."/>
            <person name="Sproer C."/>
            <person name="Streit W.R."/>
            <person name="Rodriguez L.M."/>
            <person name="Overmann J."/>
            <person name="Jimenez D.J."/>
        </authorList>
    </citation>
    <scope>NUCLEOTIDE SEQUENCE</scope>
    <source>
        <strain evidence="3">MAG 4196</strain>
    </source>
</reference>
<dbReference type="EMBL" id="CP119312">
    <property type="protein sequence ID" value="WEK05739.1"/>
    <property type="molecule type" value="Genomic_DNA"/>
</dbReference>
<evidence type="ECO:0000256" key="1">
    <source>
        <dbReference type="SAM" id="MobiDB-lite"/>
    </source>
</evidence>
<organism evidence="3 4">
    <name type="scientific">Candidatus Devosia phytovorans</name>
    <dbReference type="NCBI Taxonomy" id="3121372"/>
    <lineage>
        <taxon>Bacteria</taxon>
        <taxon>Pseudomonadati</taxon>
        <taxon>Pseudomonadota</taxon>
        <taxon>Alphaproteobacteria</taxon>
        <taxon>Hyphomicrobiales</taxon>
        <taxon>Devosiaceae</taxon>
        <taxon>Devosia</taxon>
    </lineage>
</organism>
<protein>
    <submittedName>
        <fullName evidence="3">DUF2312 domain-containing protein</fullName>
    </submittedName>
</protein>
<evidence type="ECO:0000313" key="4">
    <source>
        <dbReference type="Proteomes" id="UP001217476"/>
    </source>
</evidence>
<feature type="region of interest" description="Disordered" evidence="1">
    <location>
        <begin position="135"/>
        <end position="175"/>
    </location>
</feature>
<dbReference type="AlphaFoldDB" id="A0AAJ6B1V0"/>